<keyword evidence="3" id="KW-0378">Hydrolase</keyword>
<dbReference type="GO" id="GO:0006508">
    <property type="term" value="P:proteolysis"/>
    <property type="evidence" value="ECO:0007669"/>
    <property type="project" value="UniProtKB-KW"/>
</dbReference>
<dbReference type="EMBL" id="BIFQ01000002">
    <property type="protein sequence ID" value="GCE07992.1"/>
    <property type="molecule type" value="Genomic_DNA"/>
</dbReference>
<keyword evidence="4" id="KW-0720">Serine protease</keyword>
<dbReference type="RefSeq" id="WP_160146141.1">
    <property type="nucleotide sequence ID" value="NZ_BIFQ01000002.1"/>
</dbReference>
<dbReference type="Proteomes" id="UP000287224">
    <property type="component" value="Unassembled WGS sequence"/>
</dbReference>
<dbReference type="InterPro" id="IPR029062">
    <property type="entry name" value="Class_I_gatase-like"/>
</dbReference>
<evidence type="ECO:0000256" key="2">
    <source>
        <dbReference type="ARBA" id="ARBA00022670"/>
    </source>
</evidence>
<comment type="caution">
    <text evidence="5">The sequence shown here is derived from an EMBL/GenBank/DDBJ whole genome shotgun (WGS) entry which is preliminary data.</text>
</comment>
<reference evidence="6" key="1">
    <citation type="submission" date="2018-12" db="EMBL/GenBank/DDBJ databases">
        <title>Tengunoibacter tsumagoiensis gen. nov., sp. nov., Dictyobacter kobayashii sp. nov., D. alpinus sp. nov., and D. joshuensis sp. nov. and description of Dictyobacteraceae fam. nov. within the order Ktedonobacterales isolated from Tengu-no-mugimeshi.</title>
        <authorList>
            <person name="Wang C.M."/>
            <person name="Zheng Y."/>
            <person name="Sakai Y."/>
            <person name="Toyoda A."/>
            <person name="Minakuchi Y."/>
            <person name="Abe K."/>
            <person name="Yokota A."/>
            <person name="Yabe S."/>
        </authorList>
    </citation>
    <scope>NUCLEOTIDE SEQUENCE [LARGE SCALE GENOMIC DNA]</scope>
    <source>
        <strain evidence="6">S-27</strain>
    </source>
</reference>
<dbReference type="Gene3D" id="3.40.50.880">
    <property type="match status" value="1"/>
</dbReference>
<dbReference type="AlphaFoldDB" id="A0A401ZMC5"/>
<gene>
    <name evidence="5" type="ORF">KDAU_53210</name>
</gene>
<evidence type="ECO:0000313" key="6">
    <source>
        <dbReference type="Proteomes" id="UP000287224"/>
    </source>
</evidence>
<dbReference type="PANTHER" id="PTHR36175">
    <property type="entry name" value="CYANOPHYCINASE"/>
    <property type="match status" value="1"/>
</dbReference>
<sequence length="236" mass="25495">MMSGYIVLEGGDEFGGKMAEPDRRAIELAGGMDAMISIIPTAAAPDHNHRRAGMNGVNWFQHLGATDVRSLPLIDKASANAEEIIVALNQSRLIYLLGGFPHHLGQTLLRSKGWDAMRQAYEHGAVLAGSSAGAMVLCQYYFDPQSKKVVEGLGLIPRACVLPHHNAFGKNWAAQLTSLLPDTILLGIDEQTGMINDVDTGQRNTWRAYGKGSITLYRAGSTSVYKAGEPFEVLVS</sequence>
<evidence type="ECO:0000256" key="3">
    <source>
        <dbReference type="ARBA" id="ARBA00022801"/>
    </source>
</evidence>
<dbReference type="InterPro" id="IPR005320">
    <property type="entry name" value="Peptidase_S51"/>
</dbReference>
<comment type="similarity">
    <text evidence="1">Belongs to the peptidase S51 family.</text>
</comment>
<dbReference type="Pfam" id="PF03575">
    <property type="entry name" value="Peptidase_S51"/>
    <property type="match status" value="1"/>
</dbReference>
<dbReference type="GO" id="GO:0008236">
    <property type="term" value="F:serine-type peptidase activity"/>
    <property type="evidence" value="ECO:0007669"/>
    <property type="project" value="UniProtKB-KW"/>
</dbReference>
<evidence type="ECO:0008006" key="7">
    <source>
        <dbReference type="Google" id="ProtNLM"/>
    </source>
</evidence>
<protein>
    <recommendedName>
        <fullName evidence="7">Peptidase</fullName>
    </recommendedName>
</protein>
<keyword evidence="2" id="KW-0645">Protease</keyword>
<dbReference type="OrthoDB" id="151166at2"/>
<evidence type="ECO:0000313" key="5">
    <source>
        <dbReference type="EMBL" id="GCE07992.1"/>
    </source>
</evidence>
<dbReference type="PANTHER" id="PTHR36175:SF1">
    <property type="entry name" value="CYANOPHYCINASE"/>
    <property type="match status" value="1"/>
</dbReference>
<keyword evidence="6" id="KW-1185">Reference proteome</keyword>
<organism evidence="5 6">
    <name type="scientific">Dictyobacter aurantiacus</name>
    <dbReference type="NCBI Taxonomy" id="1936993"/>
    <lineage>
        <taxon>Bacteria</taxon>
        <taxon>Bacillati</taxon>
        <taxon>Chloroflexota</taxon>
        <taxon>Ktedonobacteria</taxon>
        <taxon>Ktedonobacterales</taxon>
        <taxon>Dictyobacteraceae</taxon>
        <taxon>Dictyobacter</taxon>
    </lineage>
</organism>
<evidence type="ECO:0000256" key="4">
    <source>
        <dbReference type="ARBA" id="ARBA00022825"/>
    </source>
</evidence>
<evidence type="ECO:0000256" key="1">
    <source>
        <dbReference type="ARBA" id="ARBA00006534"/>
    </source>
</evidence>
<accession>A0A401ZMC5</accession>
<proteinExistence type="inferred from homology"/>
<name>A0A401ZMC5_9CHLR</name>
<dbReference type="SUPFAM" id="SSF52317">
    <property type="entry name" value="Class I glutamine amidotransferase-like"/>
    <property type="match status" value="1"/>
</dbReference>